<dbReference type="AlphaFoldDB" id="A0AAC9NY43"/>
<evidence type="ECO:0000313" key="4">
    <source>
        <dbReference type="EMBL" id="APF36728.1"/>
    </source>
</evidence>
<dbReference type="PANTHER" id="PTHR34413">
    <property type="entry name" value="PROPHAGE TAIL FIBER ASSEMBLY PROTEIN HOMOLOG TFAE-RELATED-RELATED"/>
    <property type="match status" value="1"/>
</dbReference>
<feature type="domain" description="Phage terminase large subunit GpA ATPase" evidence="2">
    <location>
        <begin position="58"/>
        <end position="303"/>
    </location>
</feature>
<sequence length="668" mass="75062">MSGASLPNLASSRSSSAEAYDGEADIVRAWARGLAPDPLLTVSEWADRHRVLSSRAASEAGRYRTDRTPYMRAIMDALSPSHPARRIVFMKAAQVGATEAGNNWIGYVIHQAPGPFLAVQPTTDLAKRLSQQRIEPLLEESPELREIVLPARSRDSGNTVLAKRFAGGQLILAGANSAVGLRSMPARWLFLDEVDAYPGDVDGEGDPIALAEARTRTFGHRRKIFIVSTPTVKGLSRIEREYEATDQRRYFVPCPYCRFMQWLKFERLRWDKGQPETAEYICENCERGIPEHRKTEMLAAGEWRPTARAGDPHVIGFHISGLYSPVGWLSWAQIAREWEAAQGNDALLKTAKNTLLGETWQERGEAPDWRRLYEREKEHPLGTIPEGALVLTAGADVQTDRIEVDVWAWGRGLESWLIDHVVLEGETSGQVVWRELTKLLSRTWPHENGAVMQIARLAIDSGDGRTTSQVYSWVRSFGTGIAVAVKGVEGFDRSAPVDGPSFVDVTEAGRKYRRGLRLWKVCGAVFKSETYRFLRLPRPTADELAAGAVFPEGFIHLPHGVTAEWVKQLTAERLTAVRDRRGFTRMEWRQIRERNEALDCRVYARAAAWLLGVDRWSDEKWKSLERQVREAAKALEARPAGQIRPAAPKSEKRRSDWLGGRNGEGWLR</sequence>
<name>A0AAC9NY43_9HYPH</name>
<evidence type="ECO:0000259" key="3">
    <source>
        <dbReference type="Pfam" id="PF20454"/>
    </source>
</evidence>
<reference evidence="4 5" key="1">
    <citation type="submission" date="2016-11" db="EMBL/GenBank/DDBJ databases">
        <title>Complete genome sequence of the aerobically denitrifying bacterium Chelatococcus daeguensis TAD1.</title>
        <authorList>
            <person name="Yang Y."/>
            <person name="Huang S."/>
            <person name="Lin E."/>
        </authorList>
    </citation>
    <scope>NUCLEOTIDE SEQUENCE [LARGE SCALE GENOMIC DNA]</scope>
    <source>
        <strain evidence="4 5">TAD1</strain>
    </source>
</reference>
<dbReference type="EMBL" id="CP018095">
    <property type="protein sequence ID" value="APF36728.1"/>
    <property type="molecule type" value="Genomic_DNA"/>
</dbReference>
<dbReference type="GO" id="GO:0004519">
    <property type="term" value="F:endonuclease activity"/>
    <property type="evidence" value="ECO:0007669"/>
    <property type="project" value="InterPro"/>
</dbReference>
<evidence type="ECO:0000259" key="2">
    <source>
        <dbReference type="Pfam" id="PF05876"/>
    </source>
</evidence>
<dbReference type="RefSeq" id="WP_071923408.1">
    <property type="nucleotide sequence ID" value="NZ_CP018095.1"/>
</dbReference>
<keyword evidence="5" id="KW-1185">Reference proteome</keyword>
<protein>
    <submittedName>
        <fullName evidence="4">Phage tail protein</fullName>
    </submittedName>
</protein>
<dbReference type="GO" id="GO:0005524">
    <property type="term" value="F:ATP binding"/>
    <property type="evidence" value="ECO:0007669"/>
    <property type="project" value="InterPro"/>
</dbReference>
<proteinExistence type="inferred from homology"/>
<feature type="domain" description="Terminase large subunit GpA endonuclease" evidence="3">
    <location>
        <begin position="315"/>
        <end position="615"/>
    </location>
</feature>
<dbReference type="Pfam" id="PF20454">
    <property type="entry name" value="GpA_nuclease"/>
    <property type="match status" value="1"/>
</dbReference>
<dbReference type="PANTHER" id="PTHR34413:SF2">
    <property type="entry name" value="PROPHAGE TAIL FIBER ASSEMBLY PROTEIN HOMOLOG TFAE-RELATED"/>
    <property type="match status" value="1"/>
</dbReference>
<organism evidence="4 5">
    <name type="scientific">Chelatococcus daeguensis</name>
    <dbReference type="NCBI Taxonomy" id="444444"/>
    <lineage>
        <taxon>Bacteria</taxon>
        <taxon>Pseudomonadati</taxon>
        <taxon>Pseudomonadota</taxon>
        <taxon>Alphaproteobacteria</taxon>
        <taxon>Hyphomicrobiales</taxon>
        <taxon>Chelatococcaceae</taxon>
        <taxon>Chelatococcus</taxon>
    </lineage>
</organism>
<dbReference type="GO" id="GO:0016887">
    <property type="term" value="F:ATP hydrolysis activity"/>
    <property type="evidence" value="ECO:0007669"/>
    <property type="project" value="InterPro"/>
</dbReference>
<dbReference type="Gene3D" id="3.40.50.300">
    <property type="entry name" value="P-loop containing nucleotide triphosphate hydrolases"/>
    <property type="match status" value="1"/>
</dbReference>
<dbReference type="InterPro" id="IPR046454">
    <property type="entry name" value="GpA_endonuclease"/>
</dbReference>
<dbReference type="InterPro" id="IPR008866">
    <property type="entry name" value="Phage_lambda_GpA-like"/>
</dbReference>
<accession>A0AAC9NY43</accession>
<dbReference type="HAMAP" id="MF_04144">
    <property type="entry name" value="TERL_LAMBDA"/>
    <property type="match status" value="1"/>
</dbReference>
<evidence type="ECO:0000313" key="5">
    <source>
        <dbReference type="Proteomes" id="UP000182703"/>
    </source>
</evidence>
<dbReference type="Pfam" id="PF05876">
    <property type="entry name" value="GpA_ATPase"/>
    <property type="match status" value="1"/>
</dbReference>
<dbReference type="KEGG" id="cdq:BOQ54_04805"/>
<dbReference type="InterPro" id="IPR051220">
    <property type="entry name" value="TFA_Chaperone"/>
</dbReference>
<dbReference type="InterPro" id="IPR027417">
    <property type="entry name" value="P-loop_NTPase"/>
</dbReference>
<feature type="region of interest" description="Disordered" evidence="1">
    <location>
        <begin position="633"/>
        <end position="668"/>
    </location>
</feature>
<dbReference type="Proteomes" id="UP000182703">
    <property type="component" value="Chromosome"/>
</dbReference>
<evidence type="ECO:0000256" key="1">
    <source>
        <dbReference type="SAM" id="MobiDB-lite"/>
    </source>
</evidence>
<gene>
    <name evidence="4" type="ORF">BOQ54_04805</name>
</gene>
<dbReference type="InterPro" id="IPR046453">
    <property type="entry name" value="GpA_ATPase"/>
</dbReference>